<proteinExistence type="predicted"/>
<feature type="domain" description="Mycothiol-dependent maleylpyruvate isomerase metal-binding" evidence="1">
    <location>
        <begin position="14"/>
        <end position="162"/>
    </location>
</feature>
<evidence type="ECO:0000313" key="2">
    <source>
        <dbReference type="EMBL" id="GAA2732876.1"/>
    </source>
</evidence>
<dbReference type="Proteomes" id="UP001501326">
    <property type="component" value="Unassembled WGS sequence"/>
</dbReference>
<dbReference type="InterPro" id="IPR024344">
    <property type="entry name" value="MDMPI_metal-binding"/>
</dbReference>
<name>A0ABN3UHF7_9MICO</name>
<dbReference type="RefSeq" id="WP_344190819.1">
    <property type="nucleotide sequence ID" value="NZ_BAAARN010000001.1"/>
</dbReference>
<accession>A0ABN3UHF7</accession>
<dbReference type="Pfam" id="PF11716">
    <property type="entry name" value="MDMPI_N"/>
    <property type="match status" value="1"/>
</dbReference>
<protein>
    <recommendedName>
        <fullName evidence="1">Mycothiol-dependent maleylpyruvate isomerase metal-binding domain-containing protein</fullName>
    </recommendedName>
</protein>
<organism evidence="2 3">
    <name type="scientific">Pedococcus aerophilus</name>
    <dbReference type="NCBI Taxonomy" id="436356"/>
    <lineage>
        <taxon>Bacteria</taxon>
        <taxon>Bacillati</taxon>
        <taxon>Actinomycetota</taxon>
        <taxon>Actinomycetes</taxon>
        <taxon>Micrococcales</taxon>
        <taxon>Intrasporangiaceae</taxon>
        <taxon>Pedococcus</taxon>
    </lineage>
</organism>
<dbReference type="Gene3D" id="1.20.120.450">
    <property type="entry name" value="dinb family like domain"/>
    <property type="match status" value="1"/>
</dbReference>
<dbReference type="SUPFAM" id="SSF109854">
    <property type="entry name" value="DinB/YfiT-like putative metalloenzymes"/>
    <property type="match status" value="1"/>
</dbReference>
<dbReference type="InterPro" id="IPR034660">
    <property type="entry name" value="DinB/YfiT-like"/>
</dbReference>
<comment type="caution">
    <text evidence="2">The sequence shown here is derived from an EMBL/GenBank/DDBJ whole genome shotgun (WGS) entry which is preliminary data.</text>
</comment>
<dbReference type="EMBL" id="BAAARN010000001">
    <property type="protein sequence ID" value="GAA2732876.1"/>
    <property type="molecule type" value="Genomic_DNA"/>
</dbReference>
<evidence type="ECO:0000259" key="1">
    <source>
        <dbReference type="Pfam" id="PF11716"/>
    </source>
</evidence>
<gene>
    <name evidence="2" type="ORF">GCM10009867_09760</name>
</gene>
<evidence type="ECO:0000313" key="3">
    <source>
        <dbReference type="Proteomes" id="UP001501326"/>
    </source>
</evidence>
<keyword evidence="3" id="KW-1185">Reference proteome</keyword>
<reference evidence="2 3" key="1">
    <citation type="journal article" date="2019" name="Int. J. Syst. Evol. Microbiol.">
        <title>The Global Catalogue of Microorganisms (GCM) 10K type strain sequencing project: providing services to taxonomists for standard genome sequencing and annotation.</title>
        <authorList>
            <consortium name="The Broad Institute Genomics Platform"/>
            <consortium name="The Broad Institute Genome Sequencing Center for Infectious Disease"/>
            <person name="Wu L."/>
            <person name="Ma J."/>
        </authorList>
    </citation>
    <scope>NUCLEOTIDE SEQUENCE [LARGE SCALE GENOMIC DNA]</scope>
    <source>
        <strain evidence="2 3">JCM 16378</strain>
    </source>
</reference>
<sequence length="214" mass="22940">MSRAEHAAAFLAAVDLSRELATTPQVAAAWDRESSCSGMTVGGLTHHLLQQADLVADGLRAEPKAQEPITLAEHYERAAWVRAAPEDEVNVGIREGGNEQARSGRDAVLAGARVTIDALPALLAAPRDPDTIHLPWQGWSLTTTDFLTTRMMELVVHGDDLASSVDLDTPTHRREVIEPVLALLTGVAVRRHGQAALVRALSRPQRAPGSVSAF</sequence>